<accession>A0A087TPM4</accession>
<gene>
    <name evidence="1" type="ORF">X975_15572</name>
</gene>
<organism evidence="1 2">
    <name type="scientific">Stegodyphus mimosarum</name>
    <name type="common">African social velvet spider</name>
    <dbReference type="NCBI Taxonomy" id="407821"/>
    <lineage>
        <taxon>Eukaryota</taxon>
        <taxon>Metazoa</taxon>
        <taxon>Ecdysozoa</taxon>
        <taxon>Arthropoda</taxon>
        <taxon>Chelicerata</taxon>
        <taxon>Arachnida</taxon>
        <taxon>Araneae</taxon>
        <taxon>Araneomorphae</taxon>
        <taxon>Entelegynae</taxon>
        <taxon>Eresoidea</taxon>
        <taxon>Eresidae</taxon>
        <taxon>Stegodyphus</taxon>
    </lineage>
</organism>
<dbReference type="EMBL" id="KK116206">
    <property type="protein sequence ID" value="KFM67063.1"/>
    <property type="molecule type" value="Genomic_DNA"/>
</dbReference>
<sequence>MAIQTAWINQMKLTTATHVSVENESFAAITLDSAFHRIGFVMVKMIVEMKKHLMNILAEAAWKMCVNLMSFSV</sequence>
<evidence type="ECO:0000313" key="2">
    <source>
        <dbReference type="Proteomes" id="UP000054359"/>
    </source>
</evidence>
<evidence type="ECO:0000313" key="1">
    <source>
        <dbReference type="EMBL" id="KFM67063.1"/>
    </source>
</evidence>
<dbReference type="AlphaFoldDB" id="A0A087TPM4"/>
<proteinExistence type="predicted"/>
<reference evidence="1 2" key="1">
    <citation type="submission" date="2013-11" db="EMBL/GenBank/DDBJ databases">
        <title>Genome sequencing of Stegodyphus mimosarum.</title>
        <authorList>
            <person name="Bechsgaard J."/>
        </authorList>
    </citation>
    <scope>NUCLEOTIDE SEQUENCE [LARGE SCALE GENOMIC DNA]</scope>
</reference>
<protein>
    <submittedName>
        <fullName evidence="1">Uncharacterized protein</fullName>
    </submittedName>
</protein>
<dbReference type="Proteomes" id="UP000054359">
    <property type="component" value="Unassembled WGS sequence"/>
</dbReference>
<keyword evidence="2" id="KW-1185">Reference proteome</keyword>
<name>A0A087TPM4_STEMI</name>
<feature type="non-terminal residue" evidence="1">
    <location>
        <position position="73"/>
    </location>
</feature>